<reference evidence="1 2" key="1">
    <citation type="submission" date="2019-04" db="EMBL/GenBank/DDBJ databases">
        <title>Step-wise assembly of the neonatal virome modulated by breast feeding.</title>
        <authorList>
            <person name="Liang G."/>
            <person name="Bushman F."/>
        </authorList>
    </citation>
    <scope>NUCLEOTIDE SEQUENCE [LARGE SCALE GENOMIC DNA]</scope>
    <source>
        <strain evidence="1 2">E3754</strain>
    </source>
</reference>
<organism evidence="1 2">
    <name type="scientific">Enterococcus faecalis</name>
    <name type="common">Streptococcus faecalis</name>
    <dbReference type="NCBI Taxonomy" id="1351"/>
    <lineage>
        <taxon>Bacteria</taxon>
        <taxon>Bacillati</taxon>
        <taxon>Bacillota</taxon>
        <taxon>Bacilli</taxon>
        <taxon>Lactobacillales</taxon>
        <taxon>Enterococcaceae</taxon>
        <taxon>Enterococcus</taxon>
    </lineage>
</organism>
<evidence type="ECO:0000313" key="1">
    <source>
        <dbReference type="EMBL" id="MXS53368.1"/>
    </source>
</evidence>
<comment type="caution">
    <text evidence="1">The sequence shown here is derived from an EMBL/GenBank/DDBJ whole genome shotgun (WGS) entry which is preliminary data.</text>
</comment>
<dbReference type="AlphaFoldDB" id="A0AAP6RI82"/>
<gene>
    <name evidence="1" type="ORF">GTI81_11640</name>
</gene>
<dbReference type="Proteomes" id="UP000429730">
    <property type="component" value="Unassembled WGS sequence"/>
</dbReference>
<dbReference type="RefSeq" id="WP_002389099.1">
    <property type="nucleotide sequence ID" value="NZ_CABGLE010000005.1"/>
</dbReference>
<name>A0AAP6RI82_ENTFL</name>
<sequence>MAIEQIKETDTLNQGRIKINAILDQSNTAVEKINDYQSQLTEGINDAKKIADDAGKEAVQIAEQAGNQANETANQALTNSQTAINTSNQAVSTANNNKQEFDALRNDFEKLVGEAGDSNPEIVQARTDTQGVTQSTLATRLQVDFNDRMTKSEGVSLLSGTTNVKIPMDFTGKTAGNTATNANQYFTDVTAKVLKKPKDTWNEISQSDYNKLVSRDDSGVSSGSTQNGVIPQQLGVFNALEAAKKLIPQNFEGLSQEEAVVLLKDSFVAFTISERVKATSPNNKTIKVSTYIESTDSWTTQIQENAGEYKDLSVQVTDKNFITSDGLIYLISYTDPSNGVTTANLDVDYSAIQLEISINAQDVLAKSGFVREEQLKEHTESQDNPHKVTASQVGLGNVKNYGFATDSEASAGTSTTKYMSPKNVADAIKGQAVTQTGDQEIAGTKDFMNPPKIAGQTVISEKVIAFSAPNTVSVSGTGVKVIPISQKVITNNEFFELSANKIKVLKDGIISVVTSYTTNVPAGWCNIELTKNNAVMNRSNQGTGGLHAAGLTDVFDVKAGDTIAFQSNSNQSSYTVLYLRGFLRYLT</sequence>
<protein>
    <submittedName>
        <fullName evidence="1">Uncharacterized protein</fullName>
    </submittedName>
</protein>
<dbReference type="EMBL" id="WVTJ01000023">
    <property type="protein sequence ID" value="MXS53368.1"/>
    <property type="molecule type" value="Genomic_DNA"/>
</dbReference>
<proteinExistence type="predicted"/>
<accession>A0AAP6RI82</accession>
<evidence type="ECO:0000313" key="2">
    <source>
        <dbReference type="Proteomes" id="UP000429730"/>
    </source>
</evidence>